<accession>A0ABD5R953</accession>
<reference evidence="1 2" key="1">
    <citation type="journal article" date="2019" name="Int. J. Syst. Evol. Microbiol.">
        <title>The Global Catalogue of Microorganisms (GCM) 10K type strain sequencing project: providing services to taxonomists for standard genome sequencing and annotation.</title>
        <authorList>
            <consortium name="The Broad Institute Genomics Platform"/>
            <consortium name="The Broad Institute Genome Sequencing Center for Infectious Disease"/>
            <person name="Wu L."/>
            <person name="Ma J."/>
        </authorList>
    </citation>
    <scope>NUCLEOTIDE SEQUENCE [LARGE SCALE GENOMIC DNA]</scope>
    <source>
        <strain evidence="1 2">CGMCC 1.12237</strain>
    </source>
</reference>
<proteinExistence type="predicted"/>
<sequence length="282" mass="30285">MRLLVAGGDRVDAGKTTFSVGLLAHLAEVDHAPVGFKPRAGNDYWFDHDDVQAATGDGRLYGKDATRLAAASAGDVRPEAINPVHRLWRPTPGRQGLLGESDRTFLVDRVTGGGSETDLDTQFVVNGEAESDGDLPDLVKNTLPLADATRVSSIPEFNDLMADRYLPAFERVADRIRATDTAVVESYSDIALPLDDVGFDAVAVVEPTRCRVYAADRYLKACEVARGSARDGQLEERVGAVVEMLDPLARVELPALSGEAQNDPASVAEANREAYHALLDAV</sequence>
<dbReference type="AlphaFoldDB" id="A0ABD5R953"/>
<name>A0ABD5R953_9EURY</name>
<evidence type="ECO:0000313" key="2">
    <source>
        <dbReference type="Proteomes" id="UP001596201"/>
    </source>
</evidence>
<gene>
    <name evidence="1" type="ORF">ACFPJ5_06425</name>
</gene>
<organism evidence="1 2">
    <name type="scientific">Salinirubrum litoreum</name>
    <dbReference type="NCBI Taxonomy" id="1126234"/>
    <lineage>
        <taxon>Archaea</taxon>
        <taxon>Methanobacteriati</taxon>
        <taxon>Methanobacteriota</taxon>
        <taxon>Stenosarchaea group</taxon>
        <taxon>Halobacteria</taxon>
        <taxon>Halobacteriales</taxon>
        <taxon>Haloferacaceae</taxon>
        <taxon>Salinirubrum</taxon>
    </lineage>
</organism>
<dbReference type="EMBL" id="JBHSKX010000001">
    <property type="protein sequence ID" value="MFC5366569.1"/>
    <property type="molecule type" value="Genomic_DNA"/>
</dbReference>
<dbReference type="Proteomes" id="UP001596201">
    <property type="component" value="Unassembled WGS sequence"/>
</dbReference>
<dbReference type="RefSeq" id="WP_227228089.1">
    <property type="nucleotide sequence ID" value="NZ_JAJCVJ010000001.1"/>
</dbReference>
<evidence type="ECO:0000313" key="1">
    <source>
        <dbReference type="EMBL" id="MFC5366569.1"/>
    </source>
</evidence>
<keyword evidence="2" id="KW-1185">Reference proteome</keyword>
<comment type="caution">
    <text evidence="1">The sequence shown here is derived from an EMBL/GenBank/DDBJ whole genome shotgun (WGS) entry which is preliminary data.</text>
</comment>
<protein>
    <submittedName>
        <fullName evidence="1">ATPase</fullName>
    </submittedName>
</protein>